<reference evidence="6" key="1">
    <citation type="journal article" date="2015" name="Nature">
        <title>Complex archaea that bridge the gap between prokaryotes and eukaryotes.</title>
        <authorList>
            <person name="Spang A."/>
            <person name="Saw J.H."/>
            <person name="Jorgensen S.L."/>
            <person name="Zaremba-Niedzwiedzka K."/>
            <person name="Martijn J."/>
            <person name="Lind A.E."/>
            <person name="van Eijk R."/>
            <person name="Schleper C."/>
            <person name="Guy L."/>
            <person name="Ettema T.J."/>
        </authorList>
    </citation>
    <scope>NUCLEOTIDE SEQUENCE</scope>
</reference>
<keyword evidence="3" id="KW-0408">Iron</keyword>
<dbReference type="InterPro" id="IPR037225">
    <property type="entry name" value="Nuo51_FMN-bd_sf"/>
</dbReference>
<dbReference type="Gene3D" id="6.10.250.1450">
    <property type="match status" value="1"/>
</dbReference>
<dbReference type="CDD" id="cd02980">
    <property type="entry name" value="TRX_Fd_family"/>
    <property type="match status" value="1"/>
</dbReference>
<gene>
    <name evidence="6" type="ORF">LCGC14_3042850</name>
</gene>
<organism evidence="6">
    <name type="scientific">marine sediment metagenome</name>
    <dbReference type="NCBI Taxonomy" id="412755"/>
    <lineage>
        <taxon>unclassified sequences</taxon>
        <taxon>metagenomes</taxon>
        <taxon>ecological metagenomes</taxon>
    </lineage>
</organism>
<dbReference type="SUPFAM" id="SSF142019">
    <property type="entry name" value="Nqo1 FMN-binding domain-like"/>
    <property type="match status" value="1"/>
</dbReference>
<evidence type="ECO:0000256" key="4">
    <source>
        <dbReference type="ARBA" id="ARBA00023014"/>
    </source>
</evidence>
<sequence length="235" mass="25622">MAYRTNAMICMCTNCVSNGSLQIKDNLEAEIKKSGLENEIQIVPTGASGLCVRGPIIIVQPEGIFYQSLKVKDIPHLVEEHFLKGRPVKSLMYVPPGEKTPIPTIRDIPFFKSQRLIALRNRGLIDPGKIEEYIANDGYRALAKILTSMTPNEVIEEIKNSGLRGRGGAGFSTGKKWASCQKSPGDIKYVICNADEGDPGAFMDRSIIEADPHSVIEGMAIGAFTAGSSQGYIYI</sequence>
<comment type="caution">
    <text evidence="6">The sequence shown here is derived from an EMBL/GenBank/DDBJ whole genome shotgun (WGS) entry which is preliminary data.</text>
</comment>
<dbReference type="InterPro" id="IPR036249">
    <property type="entry name" value="Thioredoxin-like_sf"/>
</dbReference>
<feature type="non-terminal residue" evidence="6">
    <location>
        <position position="235"/>
    </location>
</feature>
<dbReference type="Gene3D" id="3.40.50.11540">
    <property type="entry name" value="NADH-ubiquinone oxidoreductase 51kDa subunit"/>
    <property type="match status" value="1"/>
</dbReference>
<dbReference type="EMBL" id="LAZR01063897">
    <property type="protein sequence ID" value="KKK58594.1"/>
    <property type="molecule type" value="Genomic_DNA"/>
</dbReference>
<dbReference type="Pfam" id="PF01512">
    <property type="entry name" value="Complex1_51K"/>
    <property type="match status" value="1"/>
</dbReference>
<dbReference type="PANTHER" id="PTHR43578:SF3">
    <property type="entry name" value="NADH-QUINONE OXIDOREDUCTASE SUBUNIT F"/>
    <property type="match status" value="1"/>
</dbReference>
<dbReference type="GO" id="GO:0046872">
    <property type="term" value="F:metal ion binding"/>
    <property type="evidence" value="ECO:0007669"/>
    <property type="project" value="UniProtKB-KW"/>
</dbReference>
<dbReference type="GO" id="GO:0051539">
    <property type="term" value="F:4 iron, 4 sulfur cluster binding"/>
    <property type="evidence" value="ECO:0007669"/>
    <property type="project" value="UniProtKB-KW"/>
</dbReference>
<protein>
    <recommendedName>
        <fullName evidence="5">NADH-ubiquinone oxidoreductase 51kDa subunit FMN-binding domain-containing protein</fullName>
    </recommendedName>
</protein>
<proteinExistence type="predicted"/>
<evidence type="ECO:0000256" key="2">
    <source>
        <dbReference type="ARBA" id="ARBA00022723"/>
    </source>
</evidence>
<dbReference type="Gene3D" id="3.40.30.10">
    <property type="entry name" value="Glutaredoxin"/>
    <property type="match status" value="1"/>
</dbReference>
<dbReference type="SUPFAM" id="SSF52833">
    <property type="entry name" value="Thioredoxin-like"/>
    <property type="match status" value="1"/>
</dbReference>
<name>A0A0F8YWZ8_9ZZZZ</name>
<keyword evidence="2" id="KW-0479">Metal-binding</keyword>
<dbReference type="PANTHER" id="PTHR43578">
    <property type="entry name" value="NADH-QUINONE OXIDOREDUCTASE SUBUNIT F"/>
    <property type="match status" value="1"/>
</dbReference>
<evidence type="ECO:0000256" key="1">
    <source>
        <dbReference type="ARBA" id="ARBA00022485"/>
    </source>
</evidence>
<dbReference type="AlphaFoldDB" id="A0A0F8YWZ8"/>
<feature type="domain" description="NADH-ubiquinone oxidoreductase 51kDa subunit FMN-binding" evidence="5">
    <location>
        <begin position="158"/>
        <end position="235"/>
    </location>
</feature>
<keyword evidence="1" id="KW-0004">4Fe-4S</keyword>
<keyword evidence="4" id="KW-0411">Iron-sulfur</keyword>
<evidence type="ECO:0000259" key="5">
    <source>
        <dbReference type="Pfam" id="PF01512"/>
    </source>
</evidence>
<evidence type="ECO:0000256" key="3">
    <source>
        <dbReference type="ARBA" id="ARBA00023004"/>
    </source>
</evidence>
<evidence type="ECO:0000313" key="6">
    <source>
        <dbReference type="EMBL" id="KKK58594.1"/>
    </source>
</evidence>
<dbReference type="InterPro" id="IPR011538">
    <property type="entry name" value="Nuo51_FMN-bd"/>
</dbReference>
<accession>A0A0F8YWZ8</accession>